<dbReference type="HOGENOM" id="CLU_1838864_0_0_1"/>
<organism evidence="2">
    <name type="scientific">Albugo laibachii Nc14</name>
    <dbReference type="NCBI Taxonomy" id="890382"/>
    <lineage>
        <taxon>Eukaryota</taxon>
        <taxon>Sar</taxon>
        <taxon>Stramenopiles</taxon>
        <taxon>Oomycota</taxon>
        <taxon>Peronosporomycetes</taxon>
        <taxon>Albuginales</taxon>
        <taxon>Albuginaceae</taxon>
        <taxon>Albugo</taxon>
    </lineage>
</organism>
<evidence type="ECO:0000313" key="2">
    <source>
        <dbReference type="EMBL" id="CCA22210.1"/>
    </source>
</evidence>
<protein>
    <submittedName>
        <fullName evidence="2">AlNc14C147G7432 protein</fullName>
    </submittedName>
</protein>
<reference evidence="2" key="2">
    <citation type="submission" date="2011-02" db="EMBL/GenBank/DDBJ databases">
        <authorList>
            <person name="MacLean D."/>
        </authorList>
    </citation>
    <scope>NUCLEOTIDE SEQUENCE</scope>
</reference>
<keyword evidence="1" id="KW-1133">Transmembrane helix</keyword>
<reference evidence="2" key="1">
    <citation type="journal article" date="2011" name="PLoS Biol.">
        <title>Gene gain and loss during evolution of obligate parasitism in the white rust pathogen of Arabidopsis thaliana.</title>
        <authorList>
            <person name="Kemen E."/>
            <person name="Gardiner A."/>
            <person name="Schultz-Larsen T."/>
            <person name="Kemen A.C."/>
            <person name="Balmuth A.L."/>
            <person name="Robert-Seilaniantz A."/>
            <person name="Bailey K."/>
            <person name="Holub E."/>
            <person name="Studholme D.J."/>
            <person name="Maclean D."/>
            <person name="Jones J.D."/>
        </authorList>
    </citation>
    <scope>NUCLEOTIDE SEQUENCE</scope>
</reference>
<name>F0WLP4_9STRA</name>
<evidence type="ECO:0000256" key="1">
    <source>
        <dbReference type="SAM" id="Phobius"/>
    </source>
</evidence>
<sequence length="140" mass="15544">MAEEKSFRISAALSEWIVPIGKQLPPRCDIACGCEIFAFLLVIMGSMDGLIYSVSFKLSIWIVVIALSFSAALFSNFNINQSNIQVKDFGRMMKPLCVRYGSGKGERKLQCGIVRICLSLESFHITHFPSTSLTLFNLIG</sequence>
<feature type="transmembrane region" description="Helical" evidence="1">
    <location>
        <begin position="30"/>
        <end position="52"/>
    </location>
</feature>
<accession>F0WLP4</accession>
<proteinExistence type="predicted"/>
<keyword evidence="1" id="KW-0472">Membrane</keyword>
<gene>
    <name evidence="2" type="primary">AlNc14C147G7432</name>
    <name evidence="2" type="ORF">ALNC14_083530</name>
</gene>
<dbReference type="AlphaFoldDB" id="F0WLP4"/>
<feature type="transmembrane region" description="Helical" evidence="1">
    <location>
        <begin position="58"/>
        <end position="77"/>
    </location>
</feature>
<dbReference type="EMBL" id="FR824192">
    <property type="protein sequence ID" value="CCA22210.1"/>
    <property type="molecule type" value="Genomic_DNA"/>
</dbReference>
<keyword evidence="1" id="KW-0812">Transmembrane</keyword>